<evidence type="ECO:0000313" key="3">
    <source>
        <dbReference type="EMBL" id="SEA72463.1"/>
    </source>
</evidence>
<dbReference type="EMBL" id="FNQJ01000025">
    <property type="protein sequence ID" value="SEA72463.1"/>
    <property type="molecule type" value="Genomic_DNA"/>
</dbReference>
<dbReference type="InterPro" id="IPR012437">
    <property type="entry name" value="DUF1638"/>
</dbReference>
<protein>
    <recommendedName>
        <fullName evidence="2">DUF1638 domain-containing protein</fullName>
    </recommendedName>
</protein>
<dbReference type="Pfam" id="PF07796">
    <property type="entry name" value="DUF1638"/>
    <property type="match status" value="1"/>
</dbReference>
<evidence type="ECO:0000256" key="1">
    <source>
        <dbReference type="SAM" id="MobiDB-lite"/>
    </source>
</evidence>
<accession>A0A1H4DI08</accession>
<dbReference type="AlphaFoldDB" id="A0A1H4DI08"/>
<proteinExistence type="predicted"/>
<reference evidence="4" key="1">
    <citation type="submission" date="2016-10" db="EMBL/GenBank/DDBJ databases">
        <authorList>
            <person name="Varghese N."/>
            <person name="Submissions S."/>
        </authorList>
    </citation>
    <scope>NUCLEOTIDE SEQUENCE [LARGE SCALE GENOMIC DNA]</scope>
    <source>
        <strain evidence="4">DSM 25157</strain>
    </source>
</reference>
<sequence>MHTHNTAHAESSNPPERGRKPRKKKTLVIACGAVARELLEVTRMNQLTDIDVTCLPASWHMTPQKIPEGMRQKIKENRSSYDEILCLYGDCGTGGKLDEVLEEEGVARIEGDHCYAFFAGVEQFKALHEAEGGTFYLTDFLVRHFDQFIIRNLGLDLYPELLPDYFGNFTRALYLAQIPDPVLEKKARLAAERLELRFEMRTTGLQGIDSFLTHRIPIASAS</sequence>
<dbReference type="STRING" id="592050.SAMN05421875_12522"/>
<organism evidence="3 4">
    <name type="scientific">Acidovorax soli</name>
    <dbReference type="NCBI Taxonomy" id="592050"/>
    <lineage>
        <taxon>Bacteria</taxon>
        <taxon>Pseudomonadati</taxon>
        <taxon>Pseudomonadota</taxon>
        <taxon>Betaproteobacteria</taxon>
        <taxon>Burkholderiales</taxon>
        <taxon>Comamonadaceae</taxon>
        <taxon>Acidovorax</taxon>
    </lineage>
</organism>
<dbReference type="RefSeq" id="WP_051249032.1">
    <property type="nucleotide sequence ID" value="NZ_FNQJ01000025.1"/>
</dbReference>
<feature type="region of interest" description="Disordered" evidence="1">
    <location>
        <begin position="1"/>
        <end position="24"/>
    </location>
</feature>
<name>A0A1H4DI08_9BURK</name>
<evidence type="ECO:0000313" key="4">
    <source>
        <dbReference type="Proteomes" id="UP000199002"/>
    </source>
</evidence>
<dbReference type="Proteomes" id="UP000199002">
    <property type="component" value="Unassembled WGS sequence"/>
</dbReference>
<feature type="domain" description="DUF1638" evidence="2">
    <location>
        <begin position="54"/>
        <end position="210"/>
    </location>
</feature>
<feature type="compositionally biased region" description="Polar residues" evidence="1">
    <location>
        <begin position="1"/>
        <end position="13"/>
    </location>
</feature>
<evidence type="ECO:0000259" key="2">
    <source>
        <dbReference type="Pfam" id="PF07796"/>
    </source>
</evidence>
<gene>
    <name evidence="3" type="ORF">SAMN05421875_12522</name>
</gene>
<keyword evidence="4" id="KW-1185">Reference proteome</keyword>
<dbReference type="GeneID" id="34235140"/>